<dbReference type="InterPro" id="IPR002347">
    <property type="entry name" value="SDR_fam"/>
</dbReference>
<proteinExistence type="inferred from homology"/>
<dbReference type="RefSeq" id="WP_345720983.1">
    <property type="nucleotide sequence ID" value="NZ_BAABRU010000003.1"/>
</dbReference>
<dbReference type="PRINTS" id="PR00081">
    <property type="entry name" value="GDHRDH"/>
</dbReference>
<name>A0ABP9WVV3_9CHLR</name>
<reference evidence="3 4" key="1">
    <citation type="submission" date="2024-02" db="EMBL/GenBank/DDBJ databases">
        <title>Herpetosiphon gulosus NBRC 112829.</title>
        <authorList>
            <person name="Ichikawa N."/>
            <person name="Katano-Makiyama Y."/>
            <person name="Hidaka K."/>
        </authorList>
    </citation>
    <scope>NUCLEOTIDE SEQUENCE [LARGE SCALE GENOMIC DNA]</scope>
    <source>
        <strain evidence="3 4">NBRC 112829</strain>
    </source>
</reference>
<dbReference type="Gene3D" id="3.40.50.720">
    <property type="entry name" value="NAD(P)-binding Rossmann-like Domain"/>
    <property type="match status" value="1"/>
</dbReference>
<comment type="similarity">
    <text evidence="1">Belongs to the short-chain dehydrogenases/reductases (SDR) family.</text>
</comment>
<dbReference type="PROSITE" id="PS00061">
    <property type="entry name" value="ADH_SHORT"/>
    <property type="match status" value="1"/>
</dbReference>
<protein>
    <submittedName>
        <fullName evidence="3">4-formylbenzenesulfonate dehydrogenase TsaC1/TsaC2</fullName>
    </submittedName>
</protein>
<dbReference type="Proteomes" id="UP001428290">
    <property type="component" value="Unassembled WGS sequence"/>
</dbReference>
<evidence type="ECO:0000313" key="3">
    <source>
        <dbReference type="EMBL" id="GAA5527345.1"/>
    </source>
</evidence>
<dbReference type="SUPFAM" id="SSF51735">
    <property type="entry name" value="NAD(P)-binding Rossmann-fold domains"/>
    <property type="match status" value="1"/>
</dbReference>
<feature type="domain" description="Ketoreductase" evidence="2">
    <location>
        <begin position="9"/>
        <end position="189"/>
    </location>
</feature>
<dbReference type="PRINTS" id="PR00080">
    <property type="entry name" value="SDRFAMILY"/>
</dbReference>
<organism evidence="3 4">
    <name type="scientific">Herpetosiphon gulosus</name>
    <dbReference type="NCBI Taxonomy" id="1973496"/>
    <lineage>
        <taxon>Bacteria</taxon>
        <taxon>Bacillati</taxon>
        <taxon>Chloroflexota</taxon>
        <taxon>Chloroflexia</taxon>
        <taxon>Herpetosiphonales</taxon>
        <taxon>Herpetosiphonaceae</taxon>
        <taxon>Herpetosiphon</taxon>
    </lineage>
</organism>
<dbReference type="InterPro" id="IPR020904">
    <property type="entry name" value="Sc_DH/Rdtase_CS"/>
</dbReference>
<dbReference type="SMART" id="SM00822">
    <property type="entry name" value="PKS_KR"/>
    <property type="match status" value="1"/>
</dbReference>
<dbReference type="NCBIfam" id="NF005559">
    <property type="entry name" value="PRK07231.1"/>
    <property type="match status" value="1"/>
</dbReference>
<comment type="caution">
    <text evidence="3">The sequence shown here is derived from an EMBL/GenBank/DDBJ whole genome shotgun (WGS) entry which is preliminary data.</text>
</comment>
<evidence type="ECO:0000313" key="4">
    <source>
        <dbReference type="Proteomes" id="UP001428290"/>
    </source>
</evidence>
<evidence type="ECO:0000256" key="1">
    <source>
        <dbReference type="ARBA" id="ARBA00006484"/>
    </source>
</evidence>
<accession>A0ABP9WVV3</accession>
<keyword evidence="4" id="KW-1185">Reference proteome</keyword>
<dbReference type="InterPro" id="IPR036291">
    <property type="entry name" value="NAD(P)-bd_dom_sf"/>
</dbReference>
<sequence>MTTFDLSGKVAIVTGASRGIGEAIAQHFAQAGAKVVVCARKLESLQTVADSINQAGGMALAMACHTGKREQVQAVVAQTLAEWGRIDIVVNNAATNPHFGPLLNSDAAQWDKTYEVNVKGYFWLIQAAAEAMQNQGGGSIINVASVAGLQPATAMGIYSISKAAVIAMTKQLAQELGPSNIRVNALAPGLIKTKFSSALWDNEDLNQKIVAGTPLGRIGTVDEVAAAALYLASDAAAFTTGTVMTMDGGSLVGGILG</sequence>
<dbReference type="PANTHER" id="PTHR43943">
    <property type="entry name" value="DEHYDROGENASE/REDUCTASE (SDR FAMILY) MEMBER 4"/>
    <property type="match status" value="1"/>
</dbReference>
<gene>
    <name evidence="3" type="primary">tsaC1</name>
    <name evidence="3" type="ORF">Hgul01_01129</name>
</gene>
<dbReference type="Pfam" id="PF13561">
    <property type="entry name" value="adh_short_C2"/>
    <property type="match status" value="1"/>
</dbReference>
<dbReference type="EMBL" id="BAABRU010000003">
    <property type="protein sequence ID" value="GAA5527345.1"/>
    <property type="molecule type" value="Genomic_DNA"/>
</dbReference>
<dbReference type="CDD" id="cd05233">
    <property type="entry name" value="SDR_c"/>
    <property type="match status" value="1"/>
</dbReference>
<dbReference type="PANTHER" id="PTHR43943:SF2">
    <property type="entry name" value="DEHYDROGENASE_REDUCTASE 4"/>
    <property type="match status" value="1"/>
</dbReference>
<dbReference type="InterPro" id="IPR057326">
    <property type="entry name" value="KR_dom"/>
</dbReference>
<evidence type="ECO:0000259" key="2">
    <source>
        <dbReference type="SMART" id="SM00822"/>
    </source>
</evidence>